<gene>
    <name evidence="1" type="ORF">B5F24_04955</name>
</gene>
<organism evidence="1 2">
    <name type="scientific">Bacteroides clarus</name>
    <dbReference type="NCBI Taxonomy" id="626929"/>
    <lineage>
        <taxon>Bacteria</taxon>
        <taxon>Pseudomonadati</taxon>
        <taxon>Bacteroidota</taxon>
        <taxon>Bacteroidia</taxon>
        <taxon>Bacteroidales</taxon>
        <taxon>Bacteroidaceae</taxon>
        <taxon>Bacteroides</taxon>
    </lineage>
</organism>
<evidence type="ECO:0008006" key="3">
    <source>
        <dbReference type="Google" id="ProtNLM"/>
    </source>
</evidence>
<dbReference type="AlphaFoldDB" id="A0A1Y4JS25"/>
<reference evidence="2" key="1">
    <citation type="submission" date="2017-04" db="EMBL/GenBank/DDBJ databases">
        <title>Function of individual gut microbiota members based on whole genome sequencing of pure cultures obtained from chicken caecum.</title>
        <authorList>
            <person name="Medvecky M."/>
            <person name="Cejkova D."/>
            <person name="Polansky O."/>
            <person name="Karasova D."/>
            <person name="Kubasova T."/>
            <person name="Cizek A."/>
            <person name="Rychlik I."/>
        </authorList>
    </citation>
    <scope>NUCLEOTIDE SEQUENCE [LARGE SCALE GENOMIC DNA]</scope>
    <source>
        <strain evidence="2">An189</strain>
    </source>
</reference>
<dbReference type="EMBL" id="NFKE01000003">
    <property type="protein sequence ID" value="OUP35323.1"/>
    <property type="molecule type" value="Genomic_DNA"/>
</dbReference>
<evidence type="ECO:0000313" key="1">
    <source>
        <dbReference type="EMBL" id="OUP35323.1"/>
    </source>
</evidence>
<name>A0A1Y4JS25_9BACE</name>
<protein>
    <recommendedName>
        <fullName evidence="3">MarR family transcriptional regulator</fullName>
    </recommendedName>
</protein>
<evidence type="ECO:0000313" key="2">
    <source>
        <dbReference type="Proteomes" id="UP000196587"/>
    </source>
</evidence>
<dbReference type="RefSeq" id="WP_143269469.1">
    <property type="nucleotide sequence ID" value="NZ_NFKE01000003.1"/>
</dbReference>
<dbReference type="Proteomes" id="UP000196587">
    <property type="component" value="Unassembled WGS sequence"/>
</dbReference>
<sequence length="96" mass="11124">MSEESKIPQIKLLSECFAESPKTMYQAERETGVRIANICRFIDKMKKSGNIRKVSSGKCPISHRRAGFYTSNREYFKDDRQPSLFGDFWNGIKLKP</sequence>
<accession>A0A1Y4JS25</accession>
<comment type="caution">
    <text evidence="1">The sequence shown here is derived from an EMBL/GenBank/DDBJ whole genome shotgun (WGS) entry which is preliminary data.</text>
</comment>
<proteinExistence type="predicted"/>